<dbReference type="Gene3D" id="2.60.40.10">
    <property type="entry name" value="Immunoglobulins"/>
    <property type="match status" value="3"/>
</dbReference>
<evidence type="ECO:0000256" key="5">
    <source>
        <dbReference type="ARBA" id="ARBA00023136"/>
    </source>
</evidence>
<dbReference type="FunFam" id="2.60.40.10:FF:000376">
    <property type="entry name" value="CLUMA_CG000981, isoform A"/>
    <property type="match status" value="1"/>
</dbReference>
<dbReference type="PANTHER" id="PTHR12231">
    <property type="entry name" value="CTX-RELATED TYPE I TRANSMEMBRANE PROTEIN"/>
    <property type="match status" value="1"/>
</dbReference>
<evidence type="ECO:0000256" key="10">
    <source>
        <dbReference type="SAM" id="Phobius"/>
    </source>
</evidence>
<keyword evidence="2" id="KW-1003">Cell membrane</keyword>
<dbReference type="Pfam" id="PF07679">
    <property type="entry name" value="I-set"/>
    <property type="match status" value="1"/>
</dbReference>
<keyword evidence="3" id="KW-0732">Signal</keyword>
<dbReference type="AlphaFoldDB" id="A0A0M4E9D1"/>
<dbReference type="InterPro" id="IPR036179">
    <property type="entry name" value="Ig-like_dom_sf"/>
</dbReference>
<evidence type="ECO:0000313" key="13">
    <source>
        <dbReference type="Proteomes" id="UP000494163"/>
    </source>
</evidence>
<keyword evidence="10" id="KW-0812">Transmembrane</keyword>
<keyword evidence="4" id="KW-0677">Repeat</keyword>
<dbReference type="InterPro" id="IPR003599">
    <property type="entry name" value="Ig_sub"/>
</dbReference>
<organism evidence="12 13">
    <name type="scientific">Drosophila busckii</name>
    <name type="common">Fruit fly</name>
    <dbReference type="NCBI Taxonomy" id="30019"/>
    <lineage>
        <taxon>Eukaryota</taxon>
        <taxon>Metazoa</taxon>
        <taxon>Ecdysozoa</taxon>
        <taxon>Arthropoda</taxon>
        <taxon>Hexapoda</taxon>
        <taxon>Insecta</taxon>
        <taxon>Pterygota</taxon>
        <taxon>Neoptera</taxon>
        <taxon>Endopterygota</taxon>
        <taxon>Diptera</taxon>
        <taxon>Brachycera</taxon>
        <taxon>Muscomorpha</taxon>
        <taxon>Ephydroidea</taxon>
        <taxon>Drosophilidae</taxon>
        <taxon>Drosophila</taxon>
    </lineage>
</organism>
<dbReference type="FunFam" id="2.60.40.10:FF:000328">
    <property type="entry name" value="CLUMA_CG000981, isoform A"/>
    <property type="match status" value="1"/>
</dbReference>
<dbReference type="InterPro" id="IPR013783">
    <property type="entry name" value="Ig-like_fold"/>
</dbReference>
<dbReference type="OMA" id="FEVDIQD"/>
<evidence type="ECO:0000256" key="7">
    <source>
        <dbReference type="ARBA" id="ARBA00023180"/>
    </source>
</evidence>
<feature type="domain" description="Ig-like" evidence="11">
    <location>
        <begin position="227"/>
        <end position="321"/>
    </location>
</feature>
<evidence type="ECO:0000256" key="3">
    <source>
        <dbReference type="ARBA" id="ARBA00022729"/>
    </source>
</evidence>
<keyword evidence="10" id="KW-1133">Transmembrane helix</keyword>
<keyword evidence="6" id="KW-1015">Disulfide bond</keyword>
<evidence type="ECO:0000256" key="6">
    <source>
        <dbReference type="ARBA" id="ARBA00023157"/>
    </source>
</evidence>
<evidence type="ECO:0000256" key="9">
    <source>
        <dbReference type="SAM" id="MobiDB-lite"/>
    </source>
</evidence>
<dbReference type="FunFam" id="2.60.40.10:FF:000392">
    <property type="entry name" value="CLUMA_CG000981, isoform A"/>
    <property type="match status" value="1"/>
</dbReference>
<keyword evidence="13" id="KW-1185">Reference proteome</keyword>
<comment type="subcellular location">
    <subcellularLocation>
        <location evidence="1">Cell membrane</location>
    </subcellularLocation>
</comment>
<feature type="domain" description="Ig-like" evidence="11">
    <location>
        <begin position="424"/>
        <end position="517"/>
    </location>
</feature>
<dbReference type="CDD" id="cd00096">
    <property type="entry name" value="Ig"/>
    <property type="match status" value="1"/>
</dbReference>
<dbReference type="OrthoDB" id="10012075at2759"/>
<keyword evidence="8" id="KW-0393">Immunoglobulin domain</keyword>
<dbReference type="SUPFAM" id="SSF48726">
    <property type="entry name" value="Immunoglobulin"/>
    <property type="match status" value="3"/>
</dbReference>
<feature type="compositionally biased region" description="Polar residues" evidence="9">
    <location>
        <begin position="593"/>
        <end position="610"/>
    </location>
</feature>
<dbReference type="InterPro" id="IPR051170">
    <property type="entry name" value="Neural/epithelial_adhesion"/>
</dbReference>
<evidence type="ECO:0000256" key="8">
    <source>
        <dbReference type="ARBA" id="ARBA00023319"/>
    </source>
</evidence>
<dbReference type="Pfam" id="PF13927">
    <property type="entry name" value="Ig_3"/>
    <property type="match status" value="2"/>
</dbReference>
<feature type="region of interest" description="Disordered" evidence="9">
    <location>
        <begin position="549"/>
        <end position="654"/>
    </location>
</feature>
<feature type="compositionally biased region" description="Basic and acidic residues" evidence="9">
    <location>
        <begin position="633"/>
        <end position="654"/>
    </location>
</feature>
<dbReference type="SMART" id="SM00408">
    <property type="entry name" value="IGc2"/>
    <property type="match status" value="3"/>
</dbReference>
<feature type="compositionally biased region" description="Low complexity" evidence="9">
    <location>
        <begin position="550"/>
        <end position="582"/>
    </location>
</feature>
<evidence type="ECO:0000256" key="2">
    <source>
        <dbReference type="ARBA" id="ARBA00022475"/>
    </source>
</evidence>
<evidence type="ECO:0000256" key="1">
    <source>
        <dbReference type="ARBA" id="ARBA00004236"/>
    </source>
</evidence>
<feature type="compositionally biased region" description="Basic and acidic residues" evidence="9">
    <location>
        <begin position="612"/>
        <end position="626"/>
    </location>
</feature>
<dbReference type="InterPro" id="IPR003598">
    <property type="entry name" value="Ig_sub2"/>
</dbReference>
<dbReference type="SMR" id="A0A0M4E9D1"/>
<proteinExistence type="predicted"/>
<feature type="domain" description="Ig-like" evidence="11">
    <location>
        <begin position="329"/>
        <end position="414"/>
    </location>
</feature>
<keyword evidence="5 10" id="KW-0472">Membrane</keyword>
<accession>A0A0M4E9D1</accession>
<dbReference type="EMBL" id="CP012523">
    <property type="protein sequence ID" value="ALC38788.1"/>
    <property type="molecule type" value="Genomic_DNA"/>
</dbReference>
<evidence type="ECO:0000256" key="4">
    <source>
        <dbReference type="ARBA" id="ARBA00022737"/>
    </source>
</evidence>
<evidence type="ECO:0000313" key="12">
    <source>
        <dbReference type="EMBL" id="ALC38788.1"/>
    </source>
</evidence>
<dbReference type="SMART" id="SM00409">
    <property type="entry name" value="IG"/>
    <property type="match status" value="3"/>
</dbReference>
<sequence>MIDGSCGRSSTPVSNYQNDIWYYFGNIPIAICSNKLDLGSTGGKAWSISDLVEHFDISVKSFVNCEKPLLWLASKIFEDAQLQLVPELAAYPPAKTLLSTQDPDATLAQRRHRSAFKLQRKHKMPEICSWLIVAAAAAAASTIWLTLARTLVVTATAAAQEDDQDSQMHQHHLDLMHQHEQTDFIIGESEEHDHIAHHLAEMQNHEELLEDIREDTAINTIPEKDLPKFGEPLQNVTVPVSREAVLQCVVDNLQTYKIAWLRVDTQTILTIQNHVITKNHRMSITHAEKRAWILRIRDVKESDKGWYMCQINTDPMKSQVGYLDVVVPPDILDYPTSTDMVIREGSNVTLKCAATGSPTPTITWRREGGELIPLPNGAEAIAYNGSFLTIAKVNRLNMGAYLCIASNGIPPTVSKRVMLIVHFPPMIWIQNQLVGAALAQNISLECQSEAYPKSINYWMKNDTIIVPGERFVPETFEAGYKITMRLTIYDVDIQDFGVYRCVAKNSLGDTDGAIKLYHIPQTTTVTTMSPTVSINTVPVVVSKFNKEQRYSSNSNNNNNNNNNHKNPYNFNNNNQQAANNKSQRSKLKPIDQPPSTLNNVYMGSTSSLWNLQDHHSSATTRGRDQQHPQQQHHAPDRADGKSSNTLKHDAKSLTDDMDRTQDLKSLATTWAYAPGLLSSVVALWAWLQ</sequence>
<protein>
    <submittedName>
        <fullName evidence="12">CG31646</fullName>
    </submittedName>
</protein>
<dbReference type="Proteomes" id="UP000494163">
    <property type="component" value="Chromosome 2L"/>
</dbReference>
<feature type="transmembrane region" description="Helical" evidence="10">
    <location>
        <begin position="127"/>
        <end position="147"/>
    </location>
</feature>
<keyword evidence="7" id="KW-0325">Glycoprotein</keyword>
<gene>
    <name evidence="12" type="ORF">Dbus_chr2Lg873</name>
</gene>
<dbReference type="STRING" id="30019.A0A0M4E9D1"/>
<evidence type="ECO:0000259" key="11">
    <source>
        <dbReference type="PROSITE" id="PS50835"/>
    </source>
</evidence>
<dbReference type="InterPro" id="IPR007110">
    <property type="entry name" value="Ig-like_dom"/>
</dbReference>
<name>A0A0M4E9D1_DROBS</name>
<dbReference type="PROSITE" id="PS50835">
    <property type="entry name" value="IG_LIKE"/>
    <property type="match status" value="3"/>
</dbReference>
<dbReference type="InterPro" id="IPR013098">
    <property type="entry name" value="Ig_I-set"/>
</dbReference>
<dbReference type="PANTHER" id="PTHR12231:SF272">
    <property type="entry name" value="DPR-INTERACTING PROTEIN THETA"/>
    <property type="match status" value="1"/>
</dbReference>
<dbReference type="GO" id="GO:0005886">
    <property type="term" value="C:plasma membrane"/>
    <property type="evidence" value="ECO:0007669"/>
    <property type="project" value="UniProtKB-SubCell"/>
</dbReference>
<reference evidence="12 13" key="1">
    <citation type="submission" date="2015-08" db="EMBL/GenBank/DDBJ databases">
        <title>Ancestral chromatin configuration constrains chromatin evolution on differentiating sex chromosomes in Drosophila.</title>
        <authorList>
            <person name="Zhou Q."/>
            <person name="Bachtrog D."/>
        </authorList>
    </citation>
    <scope>NUCLEOTIDE SEQUENCE [LARGE SCALE GENOMIC DNA]</scope>
    <source>
        <tissue evidence="12">Whole larvae</tissue>
    </source>
</reference>
<dbReference type="GO" id="GO:0043005">
    <property type="term" value="C:neuron projection"/>
    <property type="evidence" value="ECO:0007669"/>
    <property type="project" value="TreeGrafter"/>
</dbReference>